<sequence>MFLKPTLLINGDITDIDLADLKVRGIKGLILDLDSTLIAPKTAELTDGPARWLEAARRDFKVAIASNNKNEAYLDQIRAMLDMTIIGRAAKPSRKAFRVLLSEFGLSAEEVAVIGDRPLTDIWGGHRAGMTTILVGTLKTMNEPKWKTTIRNMERIFIRCC</sequence>
<dbReference type="EMBL" id="JAFLCK010000019">
    <property type="protein sequence ID" value="MBN8661379.1"/>
    <property type="molecule type" value="Genomic_DNA"/>
</dbReference>
<dbReference type="Proteomes" id="UP000664277">
    <property type="component" value="Unassembled WGS sequence"/>
</dbReference>
<dbReference type="InterPro" id="IPR006549">
    <property type="entry name" value="HAD-SF_hydro_IIIA"/>
</dbReference>
<dbReference type="InterPro" id="IPR010021">
    <property type="entry name" value="PGPP1/Gep4"/>
</dbReference>
<evidence type="ECO:0000313" key="2">
    <source>
        <dbReference type="Proteomes" id="UP000664277"/>
    </source>
</evidence>
<comment type="caution">
    <text evidence="1">The sequence shown here is derived from an EMBL/GenBank/DDBJ whole genome shotgun (WGS) entry which is preliminary data.</text>
</comment>
<accession>A0A8J7P841</accession>
<protein>
    <submittedName>
        <fullName evidence="1">YqeG family HAD IIIA-type phosphatase</fullName>
    </submittedName>
</protein>
<dbReference type="InterPro" id="IPR023214">
    <property type="entry name" value="HAD_sf"/>
</dbReference>
<dbReference type="PANTHER" id="PTHR19288">
    <property type="entry name" value="4-NITROPHENYLPHOSPHATASE-RELATED"/>
    <property type="match status" value="1"/>
</dbReference>
<name>A0A8J7P841_9BACT</name>
<reference evidence="1" key="1">
    <citation type="submission" date="2021-02" db="EMBL/GenBank/DDBJ databases">
        <title>Genome-Resolved Metagenomics of a Microbial Community Performing Photosynthetic Biological Nutrient Removal.</title>
        <authorList>
            <person name="Mcdaniel E.A."/>
        </authorList>
    </citation>
    <scope>NUCLEOTIDE SEQUENCE</scope>
    <source>
        <strain evidence="1">UWPOB_OBS1</strain>
    </source>
</reference>
<dbReference type="PANTHER" id="PTHR19288:SF25">
    <property type="entry name" value="PHOSPHATIDYLGLYCEROPHOSPHATASE GEP4, MITOCHONDRIAL"/>
    <property type="match status" value="1"/>
</dbReference>
<dbReference type="InterPro" id="IPR036412">
    <property type="entry name" value="HAD-like_sf"/>
</dbReference>
<evidence type="ECO:0000313" key="1">
    <source>
        <dbReference type="EMBL" id="MBN8661379.1"/>
    </source>
</evidence>
<dbReference type="SUPFAM" id="SSF56784">
    <property type="entry name" value="HAD-like"/>
    <property type="match status" value="1"/>
</dbReference>
<organism evidence="1 2">
    <name type="scientific">Candidatus Obscuribacter phosphatis</name>
    <dbReference type="NCBI Taxonomy" id="1906157"/>
    <lineage>
        <taxon>Bacteria</taxon>
        <taxon>Bacillati</taxon>
        <taxon>Candidatus Melainabacteria</taxon>
        <taxon>Candidatus Obscuribacterales</taxon>
        <taxon>Candidatus Obscuribacteraceae</taxon>
        <taxon>Candidatus Obscuribacter</taxon>
    </lineage>
</organism>
<dbReference type="GO" id="GO:0005737">
    <property type="term" value="C:cytoplasm"/>
    <property type="evidence" value="ECO:0007669"/>
    <property type="project" value="TreeGrafter"/>
</dbReference>
<dbReference type="NCBIfam" id="TIGR01668">
    <property type="entry name" value="YqeG_hyp_ppase"/>
    <property type="match status" value="1"/>
</dbReference>
<proteinExistence type="predicted"/>
<gene>
    <name evidence="1" type="ORF">J0M35_13520</name>
</gene>
<dbReference type="AlphaFoldDB" id="A0A8J7P841"/>
<dbReference type="Pfam" id="PF13242">
    <property type="entry name" value="Hydrolase_like"/>
    <property type="match status" value="1"/>
</dbReference>
<dbReference type="Gene3D" id="3.40.50.1000">
    <property type="entry name" value="HAD superfamily/HAD-like"/>
    <property type="match status" value="1"/>
</dbReference>
<dbReference type="GO" id="GO:0008962">
    <property type="term" value="F:phosphatidylglycerophosphatase activity"/>
    <property type="evidence" value="ECO:0007669"/>
    <property type="project" value="InterPro"/>
</dbReference>
<dbReference type="NCBIfam" id="TIGR01662">
    <property type="entry name" value="HAD-SF-IIIA"/>
    <property type="match status" value="1"/>
</dbReference>